<evidence type="ECO:0000313" key="8">
    <source>
        <dbReference type="Proteomes" id="UP001300502"/>
    </source>
</evidence>
<dbReference type="Proteomes" id="UP001300502">
    <property type="component" value="Unassembled WGS sequence"/>
</dbReference>
<dbReference type="Gene3D" id="3.40.50.300">
    <property type="entry name" value="P-loop containing nucleotide triphosphate hydrolases"/>
    <property type="match status" value="1"/>
</dbReference>
<dbReference type="PROSITE" id="PS51419">
    <property type="entry name" value="RAB"/>
    <property type="match status" value="1"/>
</dbReference>
<name>A0AAV9ING7_9RHOD</name>
<dbReference type="GO" id="GO:0005525">
    <property type="term" value="F:GTP binding"/>
    <property type="evidence" value="ECO:0007669"/>
    <property type="project" value="UniProtKB-KW"/>
</dbReference>
<feature type="binding site" evidence="5">
    <location>
        <position position="30"/>
    </location>
    <ligand>
        <name>Mg(2+)</name>
        <dbReference type="ChEBI" id="CHEBI:18420"/>
    </ligand>
</feature>
<dbReference type="Pfam" id="PF00025">
    <property type="entry name" value="Arf"/>
    <property type="match status" value="1"/>
</dbReference>
<dbReference type="InterPro" id="IPR005225">
    <property type="entry name" value="Small_GTP-bd"/>
</dbReference>
<dbReference type="EMBL" id="JANCYU010000070">
    <property type="protein sequence ID" value="KAK4528842.1"/>
    <property type="molecule type" value="Genomic_DNA"/>
</dbReference>
<dbReference type="GO" id="GO:0046872">
    <property type="term" value="F:metal ion binding"/>
    <property type="evidence" value="ECO:0007669"/>
    <property type="project" value="UniProtKB-KW"/>
</dbReference>
<dbReference type="SUPFAM" id="SSF52540">
    <property type="entry name" value="P-loop containing nucleoside triphosphate hydrolases"/>
    <property type="match status" value="1"/>
</dbReference>
<comment type="similarity">
    <text evidence="1 6">Belongs to the small GTPase superfamily. Arf family.</text>
</comment>
<dbReference type="PANTHER" id="PTHR45697">
    <property type="entry name" value="ADP-RIBOSYLATION FACTOR-LIKE PROTEIN 2-RELATED"/>
    <property type="match status" value="1"/>
</dbReference>
<evidence type="ECO:0000313" key="7">
    <source>
        <dbReference type="EMBL" id="KAK4528842.1"/>
    </source>
</evidence>
<keyword evidence="3 4" id="KW-0342">GTP-binding</keyword>
<evidence type="ECO:0008006" key="9">
    <source>
        <dbReference type="Google" id="ProtNLM"/>
    </source>
</evidence>
<comment type="caution">
    <text evidence="7">The sequence shown here is derived from an EMBL/GenBank/DDBJ whole genome shotgun (WGS) entry which is preliminary data.</text>
</comment>
<dbReference type="AlphaFoldDB" id="A0AAV9ING7"/>
<sequence>MGLVTILKKSKRKEKELRILLLGLDAAGKTTVAKQLLQQDVTDVGPTFGFDIHTVEYRDFKIHIWDIGGQESLRSYWKNYFESTDGIIWVVDIADRDRLSDCVTQLHKTLQDERLVGAPLLVLANKLDRNPGVDREKLVKTFELETLCDRPWNIYLCSALYDSQVIVQGLSWLLEDIAEKNFLYA</sequence>
<evidence type="ECO:0000256" key="3">
    <source>
        <dbReference type="ARBA" id="ARBA00023134"/>
    </source>
</evidence>
<dbReference type="SMART" id="SM00178">
    <property type="entry name" value="SAR"/>
    <property type="match status" value="1"/>
</dbReference>
<dbReference type="SMART" id="SM00175">
    <property type="entry name" value="RAB"/>
    <property type="match status" value="1"/>
</dbReference>
<dbReference type="PRINTS" id="PR00328">
    <property type="entry name" value="SAR1GTPBP"/>
</dbReference>
<keyword evidence="2 4" id="KW-0547">Nucleotide-binding</keyword>
<organism evidence="7 8">
    <name type="scientific">Galdieria yellowstonensis</name>
    <dbReference type="NCBI Taxonomy" id="3028027"/>
    <lineage>
        <taxon>Eukaryota</taxon>
        <taxon>Rhodophyta</taxon>
        <taxon>Bangiophyceae</taxon>
        <taxon>Galdieriales</taxon>
        <taxon>Galdieriaceae</taxon>
        <taxon>Galdieria</taxon>
    </lineage>
</organism>
<dbReference type="SMART" id="SM00177">
    <property type="entry name" value="ARF"/>
    <property type="match status" value="1"/>
</dbReference>
<dbReference type="PROSITE" id="PS51417">
    <property type="entry name" value="ARF"/>
    <property type="match status" value="1"/>
</dbReference>
<dbReference type="GO" id="GO:0030010">
    <property type="term" value="P:establishment of cell polarity"/>
    <property type="evidence" value="ECO:0007669"/>
    <property type="project" value="UniProtKB-ARBA"/>
</dbReference>
<proteinExistence type="inferred from homology"/>
<feature type="binding site" evidence="4">
    <location>
        <begin position="23"/>
        <end position="30"/>
    </location>
    <ligand>
        <name>GTP</name>
        <dbReference type="ChEBI" id="CHEBI:37565"/>
    </ligand>
</feature>
<dbReference type="InterPro" id="IPR027417">
    <property type="entry name" value="P-loop_NTPase"/>
</dbReference>
<accession>A0AAV9ING7</accession>
<gene>
    <name evidence="7" type="ORF">GAYE_SCF65G6789</name>
</gene>
<evidence type="ECO:0000256" key="2">
    <source>
        <dbReference type="ARBA" id="ARBA00022741"/>
    </source>
</evidence>
<evidence type="ECO:0000256" key="4">
    <source>
        <dbReference type="PIRSR" id="PIRSR606689-1"/>
    </source>
</evidence>
<dbReference type="GO" id="GO:0003924">
    <property type="term" value="F:GTPase activity"/>
    <property type="evidence" value="ECO:0007669"/>
    <property type="project" value="InterPro"/>
</dbReference>
<feature type="binding site" evidence="5">
    <location>
        <position position="47"/>
    </location>
    <ligand>
        <name>Mg(2+)</name>
        <dbReference type="ChEBI" id="CHEBI:18420"/>
    </ligand>
</feature>
<evidence type="ECO:0000256" key="5">
    <source>
        <dbReference type="PIRSR" id="PIRSR606689-2"/>
    </source>
</evidence>
<keyword evidence="5" id="KW-0479">Metal-binding</keyword>
<dbReference type="FunFam" id="3.40.50.300:FF:000412">
    <property type="entry name" value="ADP-ribosylation factor 1"/>
    <property type="match status" value="1"/>
</dbReference>
<evidence type="ECO:0000256" key="6">
    <source>
        <dbReference type="RuleBase" id="RU003925"/>
    </source>
</evidence>
<dbReference type="InterPro" id="IPR044612">
    <property type="entry name" value="ARL2/3"/>
</dbReference>
<reference evidence="7 8" key="1">
    <citation type="submission" date="2022-07" db="EMBL/GenBank/DDBJ databases">
        <title>Genome-wide signatures of adaptation to extreme environments.</title>
        <authorList>
            <person name="Cho C.H."/>
            <person name="Yoon H.S."/>
        </authorList>
    </citation>
    <scope>NUCLEOTIDE SEQUENCE [LARGE SCALE GENOMIC DNA]</scope>
    <source>
        <strain evidence="7 8">108.79 E11</strain>
    </source>
</reference>
<dbReference type="InterPro" id="IPR006689">
    <property type="entry name" value="Small_GTPase_ARF/SAR"/>
</dbReference>
<keyword evidence="8" id="KW-1185">Reference proteome</keyword>
<protein>
    <recommendedName>
        <fullName evidence="9">ADP-ribosylation factor</fullName>
    </recommendedName>
</protein>
<dbReference type="NCBIfam" id="TIGR00231">
    <property type="entry name" value="small_GTP"/>
    <property type="match status" value="1"/>
</dbReference>
<feature type="binding site" evidence="4">
    <location>
        <position position="69"/>
    </location>
    <ligand>
        <name>GTP</name>
        <dbReference type="ChEBI" id="CHEBI:37565"/>
    </ligand>
</feature>
<feature type="binding site" evidence="4">
    <location>
        <begin position="125"/>
        <end position="128"/>
    </location>
    <ligand>
        <name>GTP</name>
        <dbReference type="ChEBI" id="CHEBI:37565"/>
    </ligand>
</feature>
<keyword evidence="5" id="KW-0460">Magnesium</keyword>
<evidence type="ECO:0000256" key="1">
    <source>
        <dbReference type="ARBA" id="ARBA00010290"/>
    </source>
</evidence>